<dbReference type="PANTHER" id="PTHR22939:SF129">
    <property type="entry name" value="SERINE PROTEASE HTRA2, MITOCHONDRIAL"/>
    <property type="match status" value="1"/>
</dbReference>
<name>A0ABT1NJE3_9FIRM</name>
<dbReference type="SMART" id="SM00228">
    <property type="entry name" value="PDZ"/>
    <property type="match status" value="1"/>
</dbReference>
<dbReference type="SUPFAM" id="SSF50494">
    <property type="entry name" value="Trypsin-like serine proteases"/>
    <property type="match status" value="1"/>
</dbReference>
<dbReference type="Pfam" id="PF13365">
    <property type="entry name" value="Trypsin_2"/>
    <property type="match status" value="1"/>
</dbReference>
<dbReference type="InterPro" id="IPR001478">
    <property type="entry name" value="PDZ"/>
</dbReference>
<accession>A0ABT1NJE3</accession>
<dbReference type="PANTHER" id="PTHR22939">
    <property type="entry name" value="SERINE PROTEASE FAMILY S1C HTRA-RELATED"/>
    <property type="match status" value="1"/>
</dbReference>
<comment type="caution">
    <text evidence="6">The sequence shown here is derived from an EMBL/GenBank/DDBJ whole genome shotgun (WGS) entry which is preliminary data.</text>
</comment>
<evidence type="ECO:0000256" key="2">
    <source>
        <dbReference type="ARBA" id="ARBA00022670"/>
    </source>
</evidence>
<dbReference type="Gene3D" id="2.30.42.10">
    <property type="match status" value="1"/>
</dbReference>
<feature type="transmembrane region" description="Helical" evidence="4">
    <location>
        <begin position="24"/>
        <end position="50"/>
    </location>
</feature>
<keyword evidence="4" id="KW-0472">Membrane</keyword>
<dbReference type="PRINTS" id="PR00834">
    <property type="entry name" value="PROTEASES2C"/>
</dbReference>
<evidence type="ECO:0000256" key="4">
    <source>
        <dbReference type="SAM" id="Phobius"/>
    </source>
</evidence>
<proteinExistence type="inferred from homology"/>
<organism evidence="6 7">
    <name type="scientific">Lutispora saccharofermentans</name>
    <dbReference type="NCBI Taxonomy" id="3024236"/>
    <lineage>
        <taxon>Bacteria</taxon>
        <taxon>Bacillati</taxon>
        <taxon>Bacillota</taxon>
        <taxon>Clostridia</taxon>
        <taxon>Lutisporales</taxon>
        <taxon>Lutisporaceae</taxon>
        <taxon>Lutispora</taxon>
    </lineage>
</organism>
<dbReference type="InterPro" id="IPR036034">
    <property type="entry name" value="PDZ_sf"/>
</dbReference>
<protein>
    <submittedName>
        <fullName evidence="6">Trypsin-like peptidase domain-containing protein</fullName>
    </submittedName>
</protein>
<dbReference type="Gene3D" id="2.40.10.120">
    <property type="match status" value="1"/>
</dbReference>
<keyword evidence="3" id="KW-0378">Hydrolase</keyword>
<dbReference type="EMBL" id="JAJEKE010000022">
    <property type="protein sequence ID" value="MCQ1531398.1"/>
    <property type="molecule type" value="Genomic_DNA"/>
</dbReference>
<evidence type="ECO:0000313" key="6">
    <source>
        <dbReference type="EMBL" id="MCQ1531398.1"/>
    </source>
</evidence>
<sequence length="381" mass="40919">MDNYPGNYGPPEDFRRKSRRGSGLAYFAVGLIGAIIGGLIVATIVPAYFYSKYTPVPNSSGGSIAQQIVINPKEEITVAGAVAKKVMPTVVGISTISVRKDYFFGTRYTEGVGSGVIVDSRGYILTNSHVVGDNRSKLTVFLIDGRELEGKVLWQDAGLDLAVVKVEATDLTAAELGDSDSLGVGEIAIAIGNPLGLRYERTVTQGIVSGLNRSIMVDQSTIMEDLIQTDAAINPGNSGGPLINSKGQIIGINTVKASAEGLGFAIPINVTKPVIKQFVENGVFNPPYLGIYTLDREIVGYYETDIVIKSGLYIHEVIKGSAAETAGLREGDIITHIDNVEINTMLKLRSVLYNKKPGDTVNIKYQRNGKEYETQAVLQGR</sequence>
<gene>
    <name evidence="6" type="ORF">LJD61_17905</name>
</gene>
<evidence type="ECO:0000313" key="7">
    <source>
        <dbReference type="Proteomes" id="UP001651880"/>
    </source>
</evidence>
<keyword evidence="4" id="KW-1133">Transmembrane helix</keyword>
<dbReference type="Proteomes" id="UP001651880">
    <property type="component" value="Unassembled WGS sequence"/>
</dbReference>
<dbReference type="PROSITE" id="PS50106">
    <property type="entry name" value="PDZ"/>
    <property type="match status" value="1"/>
</dbReference>
<comment type="similarity">
    <text evidence="1">Belongs to the peptidase S1C family.</text>
</comment>
<keyword evidence="4" id="KW-0812">Transmembrane</keyword>
<dbReference type="InterPro" id="IPR001940">
    <property type="entry name" value="Peptidase_S1C"/>
</dbReference>
<dbReference type="SUPFAM" id="SSF50156">
    <property type="entry name" value="PDZ domain-like"/>
    <property type="match status" value="1"/>
</dbReference>
<evidence type="ECO:0000259" key="5">
    <source>
        <dbReference type="PROSITE" id="PS50106"/>
    </source>
</evidence>
<dbReference type="RefSeq" id="WP_255228929.1">
    <property type="nucleotide sequence ID" value="NZ_JAJEKE010000022.1"/>
</dbReference>
<dbReference type="Pfam" id="PF13180">
    <property type="entry name" value="PDZ_2"/>
    <property type="match status" value="1"/>
</dbReference>
<keyword evidence="2" id="KW-0645">Protease</keyword>
<evidence type="ECO:0000256" key="3">
    <source>
        <dbReference type="ARBA" id="ARBA00022801"/>
    </source>
</evidence>
<feature type="domain" description="PDZ" evidence="5">
    <location>
        <begin position="291"/>
        <end position="369"/>
    </location>
</feature>
<reference evidence="6 7" key="1">
    <citation type="submission" date="2021-10" db="EMBL/GenBank/DDBJ databases">
        <title>Lutispora strain m25 sp. nov., a thermophilic, non-spore-forming bacterium isolated from a lab-scale methanogenic bioreactor digesting anaerobic sludge.</title>
        <authorList>
            <person name="El Houari A."/>
            <person name="Mcdonald J."/>
        </authorList>
    </citation>
    <scope>NUCLEOTIDE SEQUENCE [LARGE SCALE GENOMIC DNA]</scope>
    <source>
        <strain evidence="7">m25</strain>
    </source>
</reference>
<evidence type="ECO:0000256" key="1">
    <source>
        <dbReference type="ARBA" id="ARBA00010541"/>
    </source>
</evidence>
<keyword evidence="7" id="KW-1185">Reference proteome</keyword>
<dbReference type="InterPro" id="IPR009003">
    <property type="entry name" value="Peptidase_S1_PA"/>
</dbReference>